<evidence type="ECO:0000313" key="3">
    <source>
        <dbReference type="Proteomes" id="UP000057181"/>
    </source>
</evidence>
<dbReference type="AlphaFoldDB" id="A0A0U3I7M5"/>
<dbReference type="OrthoDB" id="7062584at2"/>
<protein>
    <submittedName>
        <fullName evidence="1">Flavin-nucleotide-binding protein</fullName>
    </submittedName>
    <submittedName>
        <fullName evidence="2">Pyridoxamine 5'-phosphate oxidase</fullName>
    </submittedName>
</protein>
<proteinExistence type="predicted"/>
<dbReference type="Gene3D" id="2.30.110.10">
    <property type="entry name" value="Electron Transport, Fmn-binding Protein, Chain A"/>
    <property type="match status" value="1"/>
</dbReference>
<dbReference type="STRING" id="446860.AS188_05665"/>
<dbReference type="EMBL" id="BJZR01000073">
    <property type="protein sequence ID" value="GEO92966.1"/>
    <property type="molecule type" value="Genomic_DNA"/>
</dbReference>
<dbReference type="KEGG" id="kfv:AS188_05665"/>
<name>A0A0U3I7M5_9MICC</name>
<dbReference type="Proteomes" id="UP000057181">
    <property type="component" value="Chromosome"/>
</dbReference>
<dbReference type="Pfam" id="PF12900">
    <property type="entry name" value="Pyridox_ox_2"/>
    <property type="match status" value="1"/>
</dbReference>
<evidence type="ECO:0000313" key="2">
    <source>
        <dbReference type="EMBL" id="GEO92966.1"/>
    </source>
</evidence>
<accession>A0A0U3I7M5</accession>
<organism evidence="1 3">
    <name type="scientific">Kocuria flava</name>
    <dbReference type="NCBI Taxonomy" id="446860"/>
    <lineage>
        <taxon>Bacteria</taxon>
        <taxon>Bacillati</taxon>
        <taxon>Actinomycetota</taxon>
        <taxon>Actinomycetes</taxon>
        <taxon>Micrococcales</taxon>
        <taxon>Micrococcaceae</taxon>
        <taxon>Kocuria</taxon>
    </lineage>
</organism>
<evidence type="ECO:0000313" key="1">
    <source>
        <dbReference type="EMBL" id="ALU39324.1"/>
    </source>
</evidence>
<dbReference type="EMBL" id="CP013254">
    <property type="protein sequence ID" value="ALU39324.1"/>
    <property type="molecule type" value="Genomic_DNA"/>
</dbReference>
<dbReference type="SUPFAM" id="SSF50475">
    <property type="entry name" value="FMN-binding split barrel"/>
    <property type="match status" value="1"/>
</dbReference>
<sequence>MSDETTPTGGTAGAVEQLAENTCWELLRSAGVSRLAVWVEDHPDIFPVNHAVDHGTVVFRTAEGTKLSAALADVPVALEADGYDAGTGLAWSVVVKGRAGRIGRAEELEATADLPLLPWQAGPKGVFVRIVPGLVTGRRFPVADPSVWRTALSDAHRAAPE</sequence>
<reference evidence="1 3" key="1">
    <citation type="submission" date="2015-11" db="EMBL/GenBank/DDBJ databases">
        <title>Complete Genome Sequence of Kocuria flava strain HO-9041.</title>
        <authorList>
            <person name="Zhou M."/>
            <person name="Dai J."/>
        </authorList>
    </citation>
    <scope>NUCLEOTIDE SEQUENCE [LARGE SCALE GENOMIC DNA]</scope>
    <source>
        <strain evidence="1 3">HO-9041</strain>
    </source>
</reference>
<keyword evidence="4" id="KW-1185">Reference proteome</keyword>
<dbReference type="RefSeq" id="WP_058858035.1">
    <property type="nucleotide sequence ID" value="NZ_BJZR01000073.1"/>
</dbReference>
<dbReference type="InterPro" id="IPR024747">
    <property type="entry name" value="Pyridox_Oxase-rel"/>
</dbReference>
<dbReference type="Proteomes" id="UP000321155">
    <property type="component" value="Unassembled WGS sequence"/>
</dbReference>
<reference evidence="2 4" key="2">
    <citation type="submission" date="2019-07" db="EMBL/GenBank/DDBJ databases">
        <title>Whole genome shotgun sequence of Kocuria flava NBRC 107626.</title>
        <authorList>
            <person name="Hosoyama A."/>
            <person name="Uohara A."/>
            <person name="Ohji S."/>
            <person name="Ichikawa N."/>
        </authorList>
    </citation>
    <scope>NUCLEOTIDE SEQUENCE [LARGE SCALE GENOMIC DNA]</scope>
    <source>
        <strain evidence="2 4">NBRC 107626</strain>
    </source>
</reference>
<dbReference type="InterPro" id="IPR012349">
    <property type="entry name" value="Split_barrel_FMN-bd"/>
</dbReference>
<evidence type="ECO:0000313" key="4">
    <source>
        <dbReference type="Proteomes" id="UP000321155"/>
    </source>
</evidence>
<gene>
    <name evidence="1" type="ORF">AS188_05665</name>
    <name evidence="2" type="ORF">KFL01_22720</name>
</gene>